<evidence type="ECO:0000313" key="2">
    <source>
        <dbReference type="EMBL" id="KKQ35760.1"/>
    </source>
</evidence>
<protein>
    <submittedName>
        <fullName evidence="2">NHL repeat domain protein</fullName>
    </submittedName>
</protein>
<dbReference type="EMBL" id="LBTI01000071">
    <property type="protein sequence ID" value="KKQ35760.1"/>
    <property type="molecule type" value="Genomic_DNA"/>
</dbReference>
<keyword evidence="1" id="KW-1133">Transmembrane helix</keyword>
<dbReference type="Proteomes" id="UP000034591">
    <property type="component" value="Unassembled WGS sequence"/>
</dbReference>
<reference evidence="2 3" key="1">
    <citation type="journal article" date="2015" name="Nature">
        <title>rRNA introns, odd ribosomes, and small enigmatic genomes across a large radiation of phyla.</title>
        <authorList>
            <person name="Brown C.T."/>
            <person name="Hug L.A."/>
            <person name="Thomas B.C."/>
            <person name="Sharon I."/>
            <person name="Castelle C.J."/>
            <person name="Singh A."/>
            <person name="Wilkins M.J."/>
            <person name="Williams K.H."/>
            <person name="Banfield J.F."/>
        </authorList>
    </citation>
    <scope>NUCLEOTIDE SEQUENCE [LARGE SCALE GENOMIC DNA]</scope>
</reference>
<gene>
    <name evidence="2" type="ORF">US53_C0071G0002</name>
</gene>
<feature type="transmembrane region" description="Helical" evidence="1">
    <location>
        <begin position="21"/>
        <end position="44"/>
    </location>
</feature>
<organism evidence="2 3">
    <name type="scientific">Candidatus Woesebacteria bacterium GW2011_GWA1_37_7</name>
    <dbReference type="NCBI Taxonomy" id="1618545"/>
    <lineage>
        <taxon>Bacteria</taxon>
        <taxon>Candidatus Woeseibacteriota</taxon>
    </lineage>
</organism>
<dbReference type="InterPro" id="IPR013783">
    <property type="entry name" value="Ig-like_fold"/>
</dbReference>
<evidence type="ECO:0000256" key="1">
    <source>
        <dbReference type="SAM" id="Phobius"/>
    </source>
</evidence>
<dbReference type="STRING" id="1618545.US53_C0071G0002"/>
<keyword evidence="1" id="KW-0472">Membrane</keyword>
<accession>A0A0G0HB62</accession>
<name>A0A0G0HB62_9BACT</name>
<dbReference type="AlphaFoldDB" id="A0A0G0HB62"/>
<comment type="caution">
    <text evidence="2">The sequence shown here is derived from an EMBL/GenBank/DDBJ whole genome shotgun (WGS) entry which is preliminary data.</text>
</comment>
<dbReference type="Pfam" id="PF09136">
    <property type="entry name" value="Glucodextran_B"/>
    <property type="match status" value="1"/>
</dbReference>
<proteinExistence type="predicted"/>
<keyword evidence="1" id="KW-0812">Transmembrane</keyword>
<dbReference type="Gene3D" id="2.60.40.10">
    <property type="entry name" value="Immunoglobulins"/>
    <property type="match status" value="1"/>
</dbReference>
<sequence>MSYYQYSRRIKTEQKKNTRKSFILLFLTFSFIGLFWFFGLPAIVRFSAFLTELKTSSDPINANDTTPPPPPIVDTLPSFTKERNIEISGTTEAGATVIISINGDKNELLSNSEGKFSESIVLEKVENSIYLTAKDQSGNESQKTTTYKIILDNTPPQLTINKPNEGDNFYGSKQQQISQDLAGNSTEKNIKVIFNP</sequence>
<evidence type="ECO:0000313" key="3">
    <source>
        <dbReference type="Proteomes" id="UP000034591"/>
    </source>
</evidence>